<dbReference type="SUPFAM" id="SSF53448">
    <property type="entry name" value="Nucleotide-diphospho-sugar transferases"/>
    <property type="match status" value="1"/>
</dbReference>
<evidence type="ECO:0000256" key="6">
    <source>
        <dbReference type="ARBA" id="ARBA00012987"/>
    </source>
</evidence>
<dbReference type="Gene3D" id="3.40.50.1000">
    <property type="entry name" value="HAD superfamily/HAD-like"/>
    <property type="match status" value="1"/>
</dbReference>
<evidence type="ECO:0000256" key="2">
    <source>
        <dbReference type="ARBA" id="ARBA00001947"/>
    </source>
</evidence>
<dbReference type="GO" id="GO:0005975">
    <property type="term" value="P:carbohydrate metabolic process"/>
    <property type="evidence" value="ECO:0007669"/>
    <property type="project" value="InterPro"/>
</dbReference>
<dbReference type="InterPro" id="IPR029044">
    <property type="entry name" value="Nucleotide-diphossugar_trans"/>
</dbReference>
<gene>
    <name evidence="14" type="ORF">BJP41_00820</name>
</gene>
<accession>A0A2D3SZZ4</accession>
<dbReference type="PANTHER" id="PTHR42891:SF1">
    <property type="entry name" value="D-GLYCERO-BETA-D-MANNO-HEPTOSE-1,7-BISPHOSPHATE 7-PHOSPHATASE"/>
    <property type="match status" value="1"/>
</dbReference>
<evidence type="ECO:0000256" key="9">
    <source>
        <dbReference type="ARBA" id="ARBA00022723"/>
    </source>
</evidence>
<dbReference type="InterPro" id="IPR023214">
    <property type="entry name" value="HAD_sf"/>
</dbReference>
<dbReference type="Pfam" id="PF00483">
    <property type="entry name" value="NTP_transferase"/>
    <property type="match status" value="1"/>
</dbReference>
<dbReference type="Pfam" id="PF13242">
    <property type="entry name" value="Hydrolase_like"/>
    <property type="match status" value="1"/>
</dbReference>
<dbReference type="InterPro" id="IPR027417">
    <property type="entry name" value="P-loop_NTPase"/>
</dbReference>
<dbReference type="InterPro" id="IPR004446">
    <property type="entry name" value="Heptose_bisP_phosphatase"/>
</dbReference>
<evidence type="ECO:0000313" key="15">
    <source>
        <dbReference type="Proteomes" id="UP000230008"/>
    </source>
</evidence>
<comment type="cofactor">
    <cofactor evidence="2">
        <name>Zn(2+)</name>
        <dbReference type="ChEBI" id="CHEBI:29105"/>
    </cofactor>
</comment>
<evidence type="ECO:0000259" key="13">
    <source>
        <dbReference type="Pfam" id="PF00483"/>
    </source>
</evidence>
<keyword evidence="9" id="KW-0479">Metal-binding</keyword>
<dbReference type="CDD" id="cd04181">
    <property type="entry name" value="NTP_transferase"/>
    <property type="match status" value="1"/>
</dbReference>
<organism evidence="14 15">
    <name type="scientific">Candidatus Williamhamiltonella defendens</name>
    <dbReference type="NCBI Taxonomy" id="138072"/>
    <lineage>
        <taxon>Bacteria</taxon>
        <taxon>Pseudomonadati</taxon>
        <taxon>Pseudomonadota</taxon>
        <taxon>Gammaproteobacteria</taxon>
        <taxon>Enterobacterales</taxon>
        <taxon>Enterobacteriaceae</taxon>
        <taxon>aphid secondary symbionts</taxon>
        <taxon>Candidatus Williamhamiltonella</taxon>
    </lineage>
</organism>
<dbReference type="InterPro" id="IPR006549">
    <property type="entry name" value="HAD-SF_hydro_IIIA"/>
</dbReference>
<keyword evidence="11" id="KW-0119">Carbohydrate metabolism</keyword>
<evidence type="ECO:0000313" key="14">
    <source>
        <dbReference type="EMBL" id="ATW29122.1"/>
    </source>
</evidence>
<evidence type="ECO:0000256" key="7">
    <source>
        <dbReference type="ARBA" id="ARBA00014542"/>
    </source>
</evidence>
<feature type="domain" description="Nucleotidyl transferase" evidence="13">
    <location>
        <begin position="7"/>
        <end position="235"/>
    </location>
</feature>
<dbReference type="GO" id="GO:0034200">
    <property type="term" value="F:D-glycero-beta-D-manno-heptose 1,7-bisphosphate 7-phosphatase activity"/>
    <property type="evidence" value="ECO:0007669"/>
    <property type="project" value="UniProtKB-EC"/>
</dbReference>
<evidence type="ECO:0000256" key="10">
    <source>
        <dbReference type="ARBA" id="ARBA00022801"/>
    </source>
</evidence>
<sequence>MDCQVAILAGGLGTRLKSMMGSLPKPMVPILDKPVLEHQIELCKQHGFERIALLVHYQAAVIRSYFGDGSRWGVEIAYIEEADARGTAGALRDALHVLKDKFLVLYADTYADIDLKRLWQAGIETDSVGTLVAHPCDYSHHSDLLQLDEANYIKAIRPYPHPTDVCYENVSNAALFVLQKKHLIDFIPAQGQYDLVKDIIQSMITEGYKFKAYITLEYIKDTGTPERLKKVEQDLISGLPERLSFRQKRVAVFLDRDGTLNKEVNYLSSAKQLELLPGAGQAVHRLNRAGYLAICVTNQSVLARGTATWEDMRQIHAHLDHLLGQDQAYLDRLYLCPHHPDSGFSGEIPELKKVCNCRKPNSGLLDQAIKELNIDRRPSWIIGDTTSDILAGQRVGVRTILLRTGHAGLDNKYPVIPDYICDDILSAVEWILSGHADALKRLMPVAVEFQEARMVLMGGPARSGKTMSAQVLKELIESMGRIAHVLPLDAWLKSKEQRIEGGGVLSRYDLDRLISILKPLLKTNKRVTLALPLWNRKKIERVSTRSISIGPDDLLILEGVPALLHPALREMTPHRLHLDVSQKIRHQRMYFEYQWRGLDAPEIDQCIASREQDEVPDVLAAAQYAQHNVSFSEQ</sequence>
<dbReference type="Gene3D" id="3.40.50.300">
    <property type="entry name" value="P-loop containing nucleotide triphosphate hydrolases"/>
    <property type="match status" value="1"/>
</dbReference>
<dbReference type="GO" id="GO:0016779">
    <property type="term" value="F:nucleotidyltransferase activity"/>
    <property type="evidence" value="ECO:0007669"/>
    <property type="project" value="UniProtKB-ARBA"/>
</dbReference>
<dbReference type="NCBIfam" id="TIGR01662">
    <property type="entry name" value="HAD-SF-IIIA"/>
    <property type="match status" value="1"/>
</dbReference>
<dbReference type="InterPro" id="IPR006543">
    <property type="entry name" value="Histidinol-phos"/>
</dbReference>
<evidence type="ECO:0000256" key="12">
    <source>
        <dbReference type="ARBA" id="ARBA00031828"/>
    </source>
</evidence>
<comment type="pathway">
    <text evidence="4">Nucleotide-sugar biosynthesis; ADP-L-glycero-beta-D-manno-heptose biosynthesis; ADP-L-glycero-beta-D-manno-heptose from D-glycero-beta-D-manno-heptose 7-phosphate: step 2/4.</text>
</comment>
<evidence type="ECO:0000256" key="5">
    <source>
        <dbReference type="ARBA" id="ARBA00005628"/>
    </source>
</evidence>
<dbReference type="PANTHER" id="PTHR42891">
    <property type="entry name" value="D-GLYCERO-BETA-D-MANNO-HEPTOSE-1,7-BISPHOSPHATE 7-PHOSPHATASE"/>
    <property type="match status" value="1"/>
</dbReference>
<evidence type="ECO:0000256" key="4">
    <source>
        <dbReference type="ARBA" id="ARBA00004708"/>
    </source>
</evidence>
<dbReference type="InterPro" id="IPR005835">
    <property type="entry name" value="NTP_transferase_dom"/>
</dbReference>
<dbReference type="NCBIfam" id="TIGR01656">
    <property type="entry name" value="Histidinol-ppas"/>
    <property type="match status" value="1"/>
</dbReference>
<dbReference type="EC" id="3.1.3.82" evidence="6"/>
<keyword evidence="10" id="KW-0378">Hydrolase</keyword>
<comment type="subcellular location">
    <subcellularLocation>
        <location evidence="3">Cytoplasm</location>
    </subcellularLocation>
</comment>
<name>A0A2D3SZZ4_9ENTR</name>
<proteinExistence type="inferred from homology"/>
<dbReference type="Gene3D" id="3.90.550.10">
    <property type="entry name" value="Spore Coat Polysaccharide Biosynthesis Protein SpsA, Chain A"/>
    <property type="match status" value="1"/>
</dbReference>
<evidence type="ECO:0000256" key="3">
    <source>
        <dbReference type="ARBA" id="ARBA00004496"/>
    </source>
</evidence>
<dbReference type="GO" id="GO:0005737">
    <property type="term" value="C:cytoplasm"/>
    <property type="evidence" value="ECO:0007669"/>
    <property type="project" value="UniProtKB-SubCell"/>
</dbReference>
<reference evidence="15" key="2">
    <citation type="submission" date="2017-11" db="EMBL/GenBank/DDBJ databases">
        <title>PacBio sequencing of new strain of the secondary endosymbiont Candidatus Hamiltonella defensa.</title>
        <authorList>
            <person name="Strand M.R."/>
            <person name="Oliver K."/>
        </authorList>
    </citation>
    <scope>NUCLEOTIDE SEQUENCE [LARGE SCALE GENOMIC DNA]</scope>
    <source>
        <strain evidence="15">A2C</strain>
    </source>
</reference>
<dbReference type="Proteomes" id="UP000230008">
    <property type="component" value="Chromosome"/>
</dbReference>
<dbReference type="EMBL" id="CP017606">
    <property type="protein sequence ID" value="ATW29122.1"/>
    <property type="molecule type" value="Genomic_DNA"/>
</dbReference>
<evidence type="ECO:0000256" key="1">
    <source>
        <dbReference type="ARBA" id="ARBA00001226"/>
    </source>
</evidence>
<evidence type="ECO:0000256" key="8">
    <source>
        <dbReference type="ARBA" id="ARBA00022490"/>
    </source>
</evidence>
<dbReference type="SUPFAM" id="SSF52540">
    <property type="entry name" value="P-loop containing nucleoside triphosphate hydrolases"/>
    <property type="match status" value="1"/>
</dbReference>
<dbReference type="InterPro" id="IPR036412">
    <property type="entry name" value="HAD-like_sf"/>
</dbReference>
<dbReference type="SUPFAM" id="SSF56784">
    <property type="entry name" value="HAD-like"/>
    <property type="match status" value="1"/>
</dbReference>
<comment type="similarity">
    <text evidence="5">Belongs to the GmhB family.</text>
</comment>
<reference evidence="15" key="1">
    <citation type="submission" date="2016-10" db="EMBL/GenBank/DDBJ databases">
        <authorList>
            <person name="Chevignon G."/>
        </authorList>
    </citation>
    <scope>NUCLEOTIDE SEQUENCE [LARGE SCALE GENOMIC DNA]</scope>
    <source>
        <strain evidence="15">A2C</strain>
    </source>
</reference>
<dbReference type="GO" id="GO:0046872">
    <property type="term" value="F:metal ion binding"/>
    <property type="evidence" value="ECO:0007669"/>
    <property type="project" value="UniProtKB-KW"/>
</dbReference>
<keyword evidence="8" id="KW-0963">Cytoplasm</keyword>
<evidence type="ECO:0000256" key="11">
    <source>
        <dbReference type="ARBA" id="ARBA00023277"/>
    </source>
</evidence>
<dbReference type="AlphaFoldDB" id="A0A2D3SZZ4"/>
<dbReference type="RefSeq" id="WP_100102901.1">
    <property type="nucleotide sequence ID" value="NZ_CADIJJ010000007.1"/>
</dbReference>
<comment type="catalytic activity">
    <reaction evidence="1">
        <text>D-glycero-beta-D-manno-heptose 1,7-bisphosphate + H2O = D-glycero-beta-D-manno-heptose 1-phosphate + phosphate</text>
        <dbReference type="Rhea" id="RHEA:28518"/>
        <dbReference type="ChEBI" id="CHEBI:15377"/>
        <dbReference type="ChEBI" id="CHEBI:43474"/>
        <dbReference type="ChEBI" id="CHEBI:60208"/>
        <dbReference type="ChEBI" id="CHEBI:61593"/>
        <dbReference type="EC" id="3.1.3.82"/>
    </reaction>
</comment>
<dbReference type="CDD" id="cd07503">
    <property type="entry name" value="HAD_HisB-N"/>
    <property type="match status" value="1"/>
</dbReference>
<protein>
    <recommendedName>
        <fullName evidence="7">D-glycero-beta-D-manno-heptose-1,7-bisphosphate 7-phosphatase</fullName>
        <ecNumber evidence="6">3.1.3.82</ecNumber>
    </recommendedName>
    <alternativeName>
        <fullName evidence="12">D,D-heptose 1,7-bisphosphate phosphatase</fullName>
    </alternativeName>
</protein>